<dbReference type="InterPro" id="IPR036709">
    <property type="entry name" value="Autotransporte_beta_dom_sf"/>
</dbReference>
<feature type="region of interest" description="Disordered" evidence="2">
    <location>
        <begin position="652"/>
        <end position="676"/>
    </location>
</feature>
<dbReference type="SMART" id="SM00869">
    <property type="entry name" value="Autotransporter"/>
    <property type="match status" value="1"/>
</dbReference>
<feature type="compositionally biased region" description="Pro residues" evidence="2">
    <location>
        <begin position="652"/>
        <end position="666"/>
    </location>
</feature>
<dbReference type="STRING" id="566551.HMPREF0201_04472"/>
<dbReference type="Proteomes" id="UP000014585">
    <property type="component" value="Unassembled WGS sequence"/>
</dbReference>
<dbReference type="GO" id="GO:0019867">
    <property type="term" value="C:outer membrane"/>
    <property type="evidence" value="ECO:0007669"/>
    <property type="project" value="InterPro"/>
</dbReference>
<dbReference type="CDD" id="cd01344">
    <property type="entry name" value="PL2_Passenger_AT"/>
    <property type="match status" value="1"/>
</dbReference>
<dbReference type="EMBL" id="ATDT01000038">
    <property type="protein sequence ID" value="EPF12869.1"/>
    <property type="molecule type" value="Genomic_DNA"/>
</dbReference>
<dbReference type="PATRIC" id="fig|566551.4.peg.4088"/>
<feature type="chain" id="PRO_5004522362" evidence="3">
    <location>
        <begin position="23"/>
        <end position="1014"/>
    </location>
</feature>
<keyword evidence="1 3" id="KW-0732">Signal</keyword>
<dbReference type="Gene3D" id="2.160.20.20">
    <property type="match status" value="1"/>
</dbReference>
<dbReference type="InterPro" id="IPR012332">
    <property type="entry name" value="Autotransporter_pectin_lyase_C"/>
</dbReference>
<organism evidence="5 6">
    <name type="scientific">Cedecea davisae DSM 4568</name>
    <dbReference type="NCBI Taxonomy" id="566551"/>
    <lineage>
        <taxon>Bacteria</taxon>
        <taxon>Pseudomonadati</taxon>
        <taxon>Pseudomonadota</taxon>
        <taxon>Gammaproteobacteria</taxon>
        <taxon>Enterobacterales</taxon>
        <taxon>Enterobacteriaceae</taxon>
        <taxon>Cedecea</taxon>
    </lineage>
</organism>
<comment type="caution">
    <text evidence="5">The sequence shown here is derived from an EMBL/GenBank/DDBJ whole genome shotgun (WGS) entry which is preliminary data.</text>
</comment>
<evidence type="ECO:0000259" key="4">
    <source>
        <dbReference type="PROSITE" id="PS51208"/>
    </source>
</evidence>
<evidence type="ECO:0000313" key="6">
    <source>
        <dbReference type="Proteomes" id="UP000014585"/>
    </source>
</evidence>
<dbReference type="RefSeq" id="WP_016538641.1">
    <property type="nucleotide sequence ID" value="NZ_KE161030.1"/>
</dbReference>
<sequence length="1014" mass="101415">MKIKALTLVPVCFAGFTGAVSAACTSVAPASGTSVTCSGVNTPPVVAVTGSSNVTLNIDSTASGSYTLGTSPTPFSVDTSSAITNNGALTLSGDGTGVANRGALLIGTNNDNTVTNGAAGKLTTTGAYNDGMAANGNNNNLINNGTITTSGNNSYGMTAAWGQSNPGASGNTITNTGTVTTSGNNARAISLLGGSGTVNNSGTLTTTGRDAPTVFLQGNNATLNNSGLIQSKGTASSSGSVDGVVANTLGSSFNTTINNLAGGQIISNNGIGIRSTNGNITITNAGLIQGGSGTAILSGNGSISLILQTGSQIVGLADGGRGNNSVTLEGTGTADNAFTNFQTLNMTGSDWTWAGTGAFTTALIQKGTLDLTGTLGTTTASVTAAVSNGATLQANSANLPLSVNNSGLVRFLQNNQGEYSGAISGSGAVEKAGGGTLALNSVNTYTGGTNVSAGTLLLGDSAHASASLASGATVASGATLGGYGTVNGDVTNNGMIAVANALPSQVSGALGNFQINGNLSNAGLVQLGGSGVGNSLTVAGNYVGQNGVLALNSVLAGDGAASDKLILSGGGASGSSTLQVTNSGGVGAQTNADGIQVVQAINGATSAANAFRLSGGTISAGAYSYYLAKGGVSDGSSNSWYLRNTVVVQPVVPVPPDEGTPTPPETVTPITPGEGTPDSIIEAGKGDETSGGGETLNVYRPEVPLYVEAPAVARQLNLQQIDTFHDRQGEQSLLGGNNKAPAFWARSWGSHADIRQSGDVNPSFNGTLWGLQLGQDLYASTEDGGASNHAGVLFGFSRATGDVGGFALAKQGMGVGKLQLNNYNYGGYWTRVAPSGWYTDAVLMGSVLRLNTSSNNGVSGSADGNAITGSVETGLPFTLSEGLTLEPQAQLVWQRTSLDSLNDGVSDVRWNNGNVWQGRVGTRLQWAFDASGISWKPYLRLNVLRSFGQDDKTDFDASTTLTNQVGQTAGQIGAGLVAQVSQNGSLYATTGYLTNFGGEHQRIVTGNVGVRWSW</sequence>
<dbReference type="PANTHER" id="PTHR35037:SF3">
    <property type="entry name" value="C-TERMINAL REGION OF AIDA-LIKE PROTEIN"/>
    <property type="match status" value="1"/>
</dbReference>
<dbReference type="InterPro" id="IPR043990">
    <property type="entry name" value="AC_1"/>
</dbReference>
<dbReference type="SUPFAM" id="SSF51126">
    <property type="entry name" value="Pectin lyase-like"/>
    <property type="match status" value="1"/>
</dbReference>
<dbReference type="Pfam" id="PF03797">
    <property type="entry name" value="Autotransporter"/>
    <property type="match status" value="1"/>
</dbReference>
<feature type="domain" description="Autotransporter" evidence="4">
    <location>
        <begin position="736"/>
        <end position="1014"/>
    </location>
</feature>
<proteinExistence type="predicted"/>
<dbReference type="Pfam" id="PF12951">
    <property type="entry name" value="PATR"/>
    <property type="match status" value="1"/>
</dbReference>
<dbReference type="Gene3D" id="2.40.128.130">
    <property type="entry name" value="Autotransporter beta-domain"/>
    <property type="match status" value="1"/>
</dbReference>
<evidence type="ECO:0000313" key="5">
    <source>
        <dbReference type="EMBL" id="EPF12869.1"/>
    </source>
</evidence>
<dbReference type="AlphaFoldDB" id="S3JI51"/>
<dbReference type="NCBIfam" id="TIGR01414">
    <property type="entry name" value="autotrans_barl"/>
    <property type="match status" value="1"/>
</dbReference>
<dbReference type="PROSITE" id="PS51257">
    <property type="entry name" value="PROKAR_LIPOPROTEIN"/>
    <property type="match status" value="1"/>
</dbReference>
<dbReference type="InterPro" id="IPR005546">
    <property type="entry name" value="Autotransporte_beta"/>
</dbReference>
<dbReference type="Pfam" id="PF18883">
    <property type="entry name" value="AC_1"/>
    <property type="match status" value="1"/>
</dbReference>
<evidence type="ECO:0000256" key="3">
    <source>
        <dbReference type="SAM" id="SignalP"/>
    </source>
</evidence>
<evidence type="ECO:0000256" key="2">
    <source>
        <dbReference type="SAM" id="MobiDB-lite"/>
    </source>
</evidence>
<dbReference type="OrthoDB" id="6053567at2"/>
<name>S3JI51_9ENTR</name>
<dbReference type="HOGENOM" id="CLU_002551_1_2_6"/>
<dbReference type="PROSITE" id="PS51208">
    <property type="entry name" value="AUTOTRANSPORTER"/>
    <property type="match status" value="1"/>
</dbReference>
<gene>
    <name evidence="5" type="ORF">HMPREF0201_04472</name>
</gene>
<dbReference type="PANTHER" id="PTHR35037">
    <property type="entry name" value="C-TERMINAL REGION OF AIDA-LIKE PROTEIN"/>
    <property type="match status" value="1"/>
</dbReference>
<dbReference type="InterPro" id="IPR013425">
    <property type="entry name" value="Autotrns_rpt"/>
</dbReference>
<reference evidence="5 6" key="1">
    <citation type="submission" date="2013-04" db="EMBL/GenBank/DDBJ databases">
        <authorList>
            <person name="Weinstock G."/>
            <person name="Sodergren E."/>
            <person name="Lobos E.A."/>
            <person name="Fulton L."/>
            <person name="Fulton R."/>
            <person name="Courtney L."/>
            <person name="Fronick C."/>
            <person name="O'Laughlin M."/>
            <person name="Godfrey J."/>
            <person name="Wilson R.M."/>
            <person name="Miner T."/>
            <person name="Farmer C."/>
            <person name="Delehaunty K."/>
            <person name="Cordes M."/>
            <person name="Minx P."/>
            <person name="Tomlinson C."/>
            <person name="Chen J."/>
            <person name="Wollam A."/>
            <person name="Pepin K.H."/>
            <person name="Palsikar V.B."/>
            <person name="Zhang X."/>
            <person name="Suruliraj S."/>
            <person name="Perna N.T."/>
            <person name="Plunkett G."/>
            <person name="Warren W."/>
            <person name="Mitreva M."/>
            <person name="Mardis E.R."/>
            <person name="Wilson R.K."/>
        </authorList>
    </citation>
    <scope>NUCLEOTIDE SEQUENCE [LARGE SCALE GENOMIC DNA]</scope>
    <source>
        <strain evidence="5 6">DSM 4568</strain>
    </source>
</reference>
<dbReference type="InterPro" id="IPR011050">
    <property type="entry name" value="Pectin_lyase_fold/virulence"/>
</dbReference>
<feature type="signal peptide" evidence="3">
    <location>
        <begin position="1"/>
        <end position="22"/>
    </location>
</feature>
<accession>S3JI51</accession>
<feature type="compositionally biased region" description="Low complexity" evidence="2">
    <location>
        <begin position="667"/>
        <end position="676"/>
    </location>
</feature>
<dbReference type="InterPro" id="IPR051551">
    <property type="entry name" value="Autotransporter_adhesion"/>
</dbReference>
<evidence type="ECO:0000256" key="1">
    <source>
        <dbReference type="ARBA" id="ARBA00022729"/>
    </source>
</evidence>
<dbReference type="SUPFAM" id="SSF103515">
    <property type="entry name" value="Autotransporter"/>
    <property type="match status" value="1"/>
</dbReference>
<protein>
    <submittedName>
        <fullName evidence="5">Outer membrane autotransporter barrel domain protein</fullName>
    </submittedName>
</protein>
<dbReference type="InterPro" id="IPR006315">
    <property type="entry name" value="OM_autotransptr_brl_dom"/>
</dbReference>